<gene>
    <name evidence="2" type="ORF">QBC47DRAFT_404510</name>
</gene>
<name>A0AAJ0B7L2_9PEZI</name>
<evidence type="ECO:0000313" key="3">
    <source>
        <dbReference type="Proteomes" id="UP001239445"/>
    </source>
</evidence>
<keyword evidence="3" id="KW-1185">Reference proteome</keyword>
<evidence type="ECO:0000313" key="2">
    <source>
        <dbReference type="EMBL" id="KAK1753151.1"/>
    </source>
</evidence>
<organism evidence="2 3">
    <name type="scientific">Echria macrotheca</name>
    <dbReference type="NCBI Taxonomy" id="438768"/>
    <lineage>
        <taxon>Eukaryota</taxon>
        <taxon>Fungi</taxon>
        <taxon>Dikarya</taxon>
        <taxon>Ascomycota</taxon>
        <taxon>Pezizomycotina</taxon>
        <taxon>Sordariomycetes</taxon>
        <taxon>Sordariomycetidae</taxon>
        <taxon>Sordariales</taxon>
        <taxon>Schizotheciaceae</taxon>
        <taxon>Echria</taxon>
    </lineage>
</organism>
<accession>A0AAJ0B7L2</accession>
<evidence type="ECO:0000256" key="1">
    <source>
        <dbReference type="SAM" id="MobiDB-lite"/>
    </source>
</evidence>
<dbReference type="Proteomes" id="UP001239445">
    <property type="component" value="Unassembled WGS sequence"/>
</dbReference>
<feature type="compositionally biased region" description="Pro residues" evidence="1">
    <location>
        <begin position="1"/>
        <end position="13"/>
    </location>
</feature>
<feature type="compositionally biased region" description="Pro residues" evidence="1">
    <location>
        <begin position="97"/>
        <end position="114"/>
    </location>
</feature>
<protein>
    <submittedName>
        <fullName evidence="2">Uncharacterized protein</fullName>
    </submittedName>
</protein>
<reference evidence="2" key="1">
    <citation type="submission" date="2023-06" db="EMBL/GenBank/DDBJ databases">
        <title>Genome-scale phylogeny and comparative genomics of the fungal order Sordariales.</title>
        <authorList>
            <consortium name="Lawrence Berkeley National Laboratory"/>
            <person name="Hensen N."/>
            <person name="Bonometti L."/>
            <person name="Westerberg I."/>
            <person name="Brannstrom I.O."/>
            <person name="Guillou S."/>
            <person name="Cros-Aarteil S."/>
            <person name="Calhoun S."/>
            <person name="Haridas S."/>
            <person name="Kuo A."/>
            <person name="Mondo S."/>
            <person name="Pangilinan J."/>
            <person name="Riley R."/>
            <person name="Labutti K."/>
            <person name="Andreopoulos B."/>
            <person name="Lipzen A."/>
            <person name="Chen C."/>
            <person name="Yanf M."/>
            <person name="Daum C."/>
            <person name="Ng V."/>
            <person name="Clum A."/>
            <person name="Steindorff A."/>
            <person name="Ohm R."/>
            <person name="Martin F."/>
            <person name="Silar P."/>
            <person name="Natvig D."/>
            <person name="Lalanne C."/>
            <person name="Gautier V."/>
            <person name="Ament-Velasquez S.L."/>
            <person name="Kruys A."/>
            <person name="Hutchinson M.I."/>
            <person name="Powell A.J."/>
            <person name="Barry K."/>
            <person name="Miller A.N."/>
            <person name="Grigoriev I.V."/>
            <person name="Debuchy R."/>
            <person name="Gladieux P."/>
            <person name="Thoren M.H."/>
            <person name="Johannesson H."/>
        </authorList>
    </citation>
    <scope>NUCLEOTIDE SEQUENCE</scope>
    <source>
        <strain evidence="2">PSN4</strain>
    </source>
</reference>
<sequence length="227" mass="25259">MDPPSPARAPPERPSSNPESCPRDKPDPAHQYVVTEPSHEVTAQAAQTQADAEDELQEPLAEDIVEAPDESTPQEAVLGQDQPDTVFGGGPIRYDRPPPQPPSQPPSPPPPPPTLTTDDFLQPRRVQGHIYNLPDELLAMIFDYVRTELVRVNLVRSVAVRSVAATNIVRSPWVSALFLRWTSRRFWRLSYVRSHTESNESPSVYSRITLLQAVAPRGENTMANWSS</sequence>
<proteinExistence type="predicted"/>
<dbReference type="AlphaFoldDB" id="A0AAJ0B7L2"/>
<feature type="region of interest" description="Disordered" evidence="1">
    <location>
        <begin position="1"/>
        <end position="117"/>
    </location>
</feature>
<comment type="caution">
    <text evidence="2">The sequence shown here is derived from an EMBL/GenBank/DDBJ whole genome shotgun (WGS) entry which is preliminary data.</text>
</comment>
<feature type="compositionally biased region" description="Acidic residues" evidence="1">
    <location>
        <begin position="51"/>
        <end position="69"/>
    </location>
</feature>
<dbReference type="EMBL" id="MU839838">
    <property type="protein sequence ID" value="KAK1753151.1"/>
    <property type="molecule type" value="Genomic_DNA"/>
</dbReference>